<dbReference type="AlphaFoldDB" id="A0A2N5ZHI6"/>
<dbReference type="Proteomes" id="UP000234857">
    <property type="component" value="Unassembled WGS sequence"/>
</dbReference>
<proteinExistence type="predicted"/>
<dbReference type="InterPro" id="IPR036259">
    <property type="entry name" value="MFS_trans_sf"/>
</dbReference>
<organism evidence="2 3">
    <name type="scientific">Muiribacterium halophilum</name>
    <dbReference type="NCBI Taxonomy" id="2053465"/>
    <lineage>
        <taxon>Bacteria</taxon>
        <taxon>Candidatus Muiribacteriota</taxon>
        <taxon>Candidatus Muiribacteriia</taxon>
        <taxon>Candidatus Muiribacteriales</taxon>
        <taxon>Candidatus Muiribacteriaceae</taxon>
        <taxon>Candidatus Muiribacterium</taxon>
    </lineage>
</organism>
<keyword evidence="1" id="KW-1133">Transmembrane helix</keyword>
<evidence type="ECO:0008006" key="4">
    <source>
        <dbReference type="Google" id="ProtNLM"/>
    </source>
</evidence>
<dbReference type="Gene3D" id="1.20.1250.20">
    <property type="entry name" value="MFS general substrate transporter like domains"/>
    <property type="match status" value="1"/>
</dbReference>
<name>A0A2N5ZHI6_MUIH1</name>
<keyword evidence="1" id="KW-0472">Membrane</keyword>
<comment type="caution">
    <text evidence="2">The sequence shown here is derived from an EMBL/GenBank/DDBJ whole genome shotgun (WGS) entry which is preliminary data.</text>
</comment>
<feature type="transmembrane region" description="Helical" evidence="1">
    <location>
        <begin position="31"/>
        <end position="51"/>
    </location>
</feature>
<accession>A0A2N5ZHI6</accession>
<reference evidence="2 3" key="1">
    <citation type="submission" date="2017-11" db="EMBL/GenBank/DDBJ databases">
        <title>Genome-resolved metagenomics identifies genetic mobility, metabolic interactions, and unexpected diversity in perchlorate-reducing communities.</title>
        <authorList>
            <person name="Barnum T.P."/>
            <person name="Figueroa I.A."/>
            <person name="Carlstrom C.I."/>
            <person name="Lucas L.N."/>
            <person name="Engelbrektson A.L."/>
            <person name="Coates J.D."/>
        </authorList>
    </citation>
    <scope>NUCLEOTIDE SEQUENCE [LARGE SCALE GENOMIC DNA]</scope>
    <source>
        <strain evidence="2">BM706</strain>
    </source>
</reference>
<dbReference type="EMBL" id="PKTG01000071">
    <property type="protein sequence ID" value="PLX18111.1"/>
    <property type="molecule type" value="Genomic_DNA"/>
</dbReference>
<evidence type="ECO:0000256" key="1">
    <source>
        <dbReference type="SAM" id="Phobius"/>
    </source>
</evidence>
<keyword evidence="1" id="KW-0812">Transmembrane</keyword>
<evidence type="ECO:0000313" key="3">
    <source>
        <dbReference type="Proteomes" id="UP000234857"/>
    </source>
</evidence>
<feature type="transmembrane region" description="Helical" evidence="1">
    <location>
        <begin position="63"/>
        <end position="80"/>
    </location>
</feature>
<evidence type="ECO:0000313" key="2">
    <source>
        <dbReference type="EMBL" id="PLX18111.1"/>
    </source>
</evidence>
<gene>
    <name evidence="2" type="ORF">C0601_05460</name>
</gene>
<sequence length="97" mass="10740">MILLGLLLAIVNINLMVIFQKNTPTEVKGRFFSILETGSSLIVPLGFLVAGRTVDLFGYSKNLYVMGTMIVLASLYFYFIPGINNIVEGEEDDDEVC</sequence>
<dbReference type="SUPFAM" id="SSF103473">
    <property type="entry name" value="MFS general substrate transporter"/>
    <property type="match status" value="1"/>
</dbReference>
<protein>
    <recommendedName>
        <fullName evidence="4">Major facilitator superfamily (MFS) profile domain-containing protein</fullName>
    </recommendedName>
</protein>